<dbReference type="RefSeq" id="WP_149948523.1">
    <property type="nucleotide sequence ID" value="NZ_VVYX01000264.1"/>
</dbReference>
<dbReference type="GO" id="GO:0009279">
    <property type="term" value="C:cell outer membrane"/>
    <property type="evidence" value="ECO:0007669"/>
    <property type="project" value="UniProtKB-SubCell"/>
</dbReference>
<evidence type="ECO:0000313" key="4">
    <source>
        <dbReference type="EMBL" id="KAA5404047.1"/>
    </source>
</evidence>
<dbReference type="Gene3D" id="2.170.130.10">
    <property type="entry name" value="TonB-dependent receptor, plug domain"/>
    <property type="match status" value="1"/>
</dbReference>
<feature type="non-terminal residue" evidence="4">
    <location>
        <position position="178"/>
    </location>
</feature>
<dbReference type="Pfam" id="PF13715">
    <property type="entry name" value="CarbopepD_reg_2"/>
    <property type="match status" value="1"/>
</dbReference>
<feature type="domain" description="TonB-dependent receptor plug" evidence="3">
    <location>
        <begin position="122"/>
        <end position="177"/>
    </location>
</feature>
<evidence type="ECO:0000256" key="1">
    <source>
        <dbReference type="PROSITE-ProRule" id="PRU01360"/>
    </source>
</evidence>
<keyword evidence="4" id="KW-0675">Receptor</keyword>
<keyword evidence="1" id="KW-0813">Transport</keyword>
<dbReference type="Gene3D" id="2.60.40.1120">
    <property type="entry name" value="Carboxypeptidase-like, regulatory domain"/>
    <property type="match status" value="1"/>
</dbReference>
<gene>
    <name evidence="4" type="ORF">F2Y87_30175</name>
</gene>
<evidence type="ECO:0000259" key="3">
    <source>
        <dbReference type="Pfam" id="PF07715"/>
    </source>
</evidence>
<name>A0A6L3JPL6_9BACE</name>
<dbReference type="Proteomes" id="UP000482653">
    <property type="component" value="Unassembled WGS sequence"/>
</dbReference>
<comment type="caution">
    <text evidence="4">The sequence shown here is derived from an EMBL/GenBank/DDBJ whole genome shotgun (WGS) entry which is preliminary data.</text>
</comment>
<evidence type="ECO:0000256" key="2">
    <source>
        <dbReference type="SAM" id="SignalP"/>
    </source>
</evidence>
<dbReference type="EMBL" id="VVYX01000264">
    <property type="protein sequence ID" value="KAA5404047.1"/>
    <property type="molecule type" value="Genomic_DNA"/>
</dbReference>
<keyword evidence="2" id="KW-0732">Signal</keyword>
<comment type="similarity">
    <text evidence="1">Belongs to the TonB-dependent receptor family.</text>
</comment>
<keyword evidence="1" id="KW-1134">Transmembrane beta strand</keyword>
<dbReference type="Pfam" id="PF07715">
    <property type="entry name" value="Plug"/>
    <property type="match status" value="1"/>
</dbReference>
<feature type="chain" id="PRO_5027113853" evidence="2">
    <location>
        <begin position="29"/>
        <end position="178"/>
    </location>
</feature>
<protein>
    <submittedName>
        <fullName evidence="4">TonB-dependent receptor plug domain-containing protein</fullName>
    </submittedName>
</protein>
<accession>A0A6L3JPL6</accession>
<keyword evidence="1" id="KW-0812">Transmembrane</keyword>
<feature type="signal peptide" evidence="2">
    <location>
        <begin position="1"/>
        <end position="28"/>
    </location>
</feature>
<keyword evidence="1" id="KW-0998">Cell outer membrane</keyword>
<dbReference type="SUPFAM" id="SSF56935">
    <property type="entry name" value="Porins"/>
    <property type="match status" value="1"/>
</dbReference>
<dbReference type="InterPro" id="IPR012910">
    <property type="entry name" value="Plug_dom"/>
</dbReference>
<organism evidence="4 5">
    <name type="scientific">Bacteroides cellulosilyticus</name>
    <dbReference type="NCBI Taxonomy" id="246787"/>
    <lineage>
        <taxon>Bacteria</taxon>
        <taxon>Pseudomonadati</taxon>
        <taxon>Bacteroidota</taxon>
        <taxon>Bacteroidia</taxon>
        <taxon>Bacteroidales</taxon>
        <taxon>Bacteroidaceae</taxon>
        <taxon>Bacteroides</taxon>
    </lineage>
</organism>
<proteinExistence type="inferred from homology"/>
<evidence type="ECO:0000313" key="5">
    <source>
        <dbReference type="Proteomes" id="UP000482653"/>
    </source>
</evidence>
<dbReference type="PROSITE" id="PS52016">
    <property type="entry name" value="TONB_DEPENDENT_REC_3"/>
    <property type="match status" value="1"/>
</dbReference>
<comment type="subcellular location">
    <subcellularLocation>
        <location evidence="1">Cell outer membrane</location>
        <topology evidence="1">Multi-pass membrane protein</topology>
    </subcellularLocation>
</comment>
<dbReference type="FunFam" id="2.60.40.1120:FF:000003">
    <property type="entry name" value="Outer membrane protein Omp121"/>
    <property type="match status" value="1"/>
</dbReference>
<keyword evidence="1" id="KW-0472">Membrane</keyword>
<dbReference type="SUPFAM" id="SSF49464">
    <property type="entry name" value="Carboxypeptidase regulatory domain-like"/>
    <property type="match status" value="1"/>
</dbReference>
<dbReference type="AlphaFoldDB" id="A0A6L3JPL6"/>
<dbReference type="InterPro" id="IPR008969">
    <property type="entry name" value="CarboxyPept-like_regulatory"/>
</dbReference>
<dbReference type="InterPro" id="IPR039426">
    <property type="entry name" value="TonB-dep_rcpt-like"/>
</dbReference>
<sequence length="178" mass="18850">MKNRLECMQSIRFLAVLLMCCLSYTTWAQIQSNVNGLVSDFSGEPLIGVSILVKGTSNGTVTDLDGKFSLSAEMGNMLQISYVGYISQEVKVESDKLLRIIMEEDTKKLEEVVVIGYGTQKKVNLTGAVAAVSAEDLASKPVMSTAQALAGLAPGLSVLQTSGRPGQGATVKIRGTGT</sequence>
<reference evidence="4 5" key="1">
    <citation type="journal article" date="2019" name="Nat. Med.">
        <title>A library of human gut bacterial isolates paired with longitudinal multiomics data enables mechanistic microbiome research.</title>
        <authorList>
            <person name="Poyet M."/>
            <person name="Groussin M."/>
            <person name="Gibbons S.M."/>
            <person name="Avila-Pacheco J."/>
            <person name="Jiang X."/>
            <person name="Kearney S.M."/>
            <person name="Perrotta A.R."/>
            <person name="Berdy B."/>
            <person name="Zhao S."/>
            <person name="Lieberman T.D."/>
            <person name="Swanson P.K."/>
            <person name="Smith M."/>
            <person name="Roesemann S."/>
            <person name="Alexander J.E."/>
            <person name="Rich S.A."/>
            <person name="Livny J."/>
            <person name="Vlamakis H."/>
            <person name="Clish C."/>
            <person name="Bullock K."/>
            <person name="Deik A."/>
            <person name="Scott J."/>
            <person name="Pierce K.A."/>
            <person name="Xavier R.J."/>
            <person name="Alm E.J."/>
        </authorList>
    </citation>
    <scope>NUCLEOTIDE SEQUENCE [LARGE SCALE GENOMIC DNA]</scope>
    <source>
        <strain evidence="4 5">BIOML-A8</strain>
    </source>
</reference>
<dbReference type="InterPro" id="IPR037066">
    <property type="entry name" value="Plug_dom_sf"/>
</dbReference>